<evidence type="ECO:0000313" key="1">
    <source>
        <dbReference type="EMBL" id="MDQ0301384.1"/>
    </source>
</evidence>
<dbReference type="RefSeq" id="WP_307017694.1">
    <property type="nucleotide sequence ID" value="NZ_JAUSUI010000001.1"/>
</dbReference>
<protein>
    <submittedName>
        <fullName evidence="1">Uncharacterized protein</fullName>
    </submittedName>
</protein>
<dbReference type="EMBL" id="JAUSUI010000001">
    <property type="protein sequence ID" value="MDQ0301384.1"/>
    <property type="molecule type" value="Genomic_DNA"/>
</dbReference>
<gene>
    <name evidence="1" type="ORF">J2S75_000395</name>
</gene>
<proteinExistence type="predicted"/>
<sequence>MADIEGMTVVYSGGPVASNNGRVGVVLGIVRNGWVDVQFDGDAAPTKCAPDFLHPIRNSPVRVAAPHMLAALKTIRDDMERLGIHRYYNATRGEGIGGAFREVVDAIAKAEGRADG</sequence>
<evidence type="ECO:0000313" key="2">
    <source>
        <dbReference type="Proteomes" id="UP001224682"/>
    </source>
</evidence>
<keyword evidence="2" id="KW-1185">Reference proteome</keyword>
<accession>A0ABU0B713</accession>
<reference evidence="1 2" key="1">
    <citation type="submission" date="2023-07" db="EMBL/GenBank/DDBJ databases">
        <title>Genomic Encyclopedia of Type Strains, Phase IV (KMG-IV): sequencing the most valuable type-strain genomes for metagenomic binning, comparative biology and taxonomic classification.</title>
        <authorList>
            <person name="Goeker M."/>
        </authorList>
    </citation>
    <scope>NUCLEOTIDE SEQUENCE [LARGE SCALE GENOMIC DNA]</scope>
    <source>
        <strain evidence="1 2">DSM 2457</strain>
    </source>
</reference>
<dbReference type="Proteomes" id="UP001224682">
    <property type="component" value="Unassembled WGS sequence"/>
</dbReference>
<organism evidence="1 2">
    <name type="scientific">Ancylobacter polymorphus</name>
    <dbReference type="NCBI Taxonomy" id="223390"/>
    <lineage>
        <taxon>Bacteria</taxon>
        <taxon>Pseudomonadati</taxon>
        <taxon>Pseudomonadota</taxon>
        <taxon>Alphaproteobacteria</taxon>
        <taxon>Hyphomicrobiales</taxon>
        <taxon>Xanthobacteraceae</taxon>
        <taxon>Ancylobacter</taxon>
    </lineage>
</organism>
<comment type="caution">
    <text evidence="1">The sequence shown here is derived from an EMBL/GenBank/DDBJ whole genome shotgun (WGS) entry which is preliminary data.</text>
</comment>
<name>A0ABU0B713_9HYPH</name>